<proteinExistence type="predicted"/>
<dbReference type="InterPro" id="IPR047656">
    <property type="entry name" value="IS481-like_transpos"/>
</dbReference>
<dbReference type="Gene3D" id="3.30.420.10">
    <property type="entry name" value="Ribonuclease H-like superfamily/Ribonuclease H"/>
    <property type="match status" value="1"/>
</dbReference>
<dbReference type="PROSITE" id="PS50994">
    <property type="entry name" value="INTEGRASE"/>
    <property type="match status" value="1"/>
</dbReference>
<dbReference type="InterPro" id="IPR036388">
    <property type="entry name" value="WH-like_DNA-bd_sf"/>
</dbReference>
<name>A0A1I5HGY4_PSUAM</name>
<organism evidence="3 4">
    <name type="scientific">Pseudonocardia ammonioxydans</name>
    <dbReference type="NCBI Taxonomy" id="260086"/>
    <lineage>
        <taxon>Bacteria</taxon>
        <taxon>Bacillati</taxon>
        <taxon>Actinomycetota</taxon>
        <taxon>Actinomycetes</taxon>
        <taxon>Pseudonocardiales</taxon>
        <taxon>Pseudonocardiaceae</taxon>
        <taxon>Pseudonocardia</taxon>
    </lineage>
</organism>
<evidence type="ECO:0000259" key="2">
    <source>
        <dbReference type="PROSITE" id="PS50994"/>
    </source>
</evidence>
<dbReference type="AlphaFoldDB" id="A0A1I5HGY4"/>
<dbReference type="GO" id="GO:0003676">
    <property type="term" value="F:nucleic acid binding"/>
    <property type="evidence" value="ECO:0007669"/>
    <property type="project" value="InterPro"/>
</dbReference>
<dbReference type="OrthoDB" id="568335at2"/>
<evidence type="ECO:0000256" key="1">
    <source>
        <dbReference type="SAM" id="MobiDB-lite"/>
    </source>
</evidence>
<dbReference type="PANTHER" id="PTHR35004:SF7">
    <property type="entry name" value="INTEGRASE PROTEIN"/>
    <property type="match status" value="1"/>
</dbReference>
<dbReference type="NCBIfam" id="NF033577">
    <property type="entry name" value="transpos_IS481"/>
    <property type="match status" value="1"/>
</dbReference>
<keyword evidence="4" id="KW-1185">Reference proteome</keyword>
<dbReference type="InterPro" id="IPR036397">
    <property type="entry name" value="RNaseH_sf"/>
</dbReference>
<feature type="domain" description="Integrase catalytic" evidence="2">
    <location>
        <begin position="133"/>
        <end position="309"/>
    </location>
</feature>
<accession>A0A1I5HGY4</accession>
<dbReference type="GO" id="GO:0015074">
    <property type="term" value="P:DNA integration"/>
    <property type="evidence" value="ECO:0007669"/>
    <property type="project" value="InterPro"/>
</dbReference>
<feature type="region of interest" description="Disordered" evidence="1">
    <location>
        <begin position="330"/>
        <end position="349"/>
    </location>
</feature>
<dbReference type="InterPro" id="IPR001584">
    <property type="entry name" value="Integrase_cat-core"/>
</dbReference>
<sequence>MALVDMTVVEQRYRAVLAVEQGEPRYQVAAQFGVSRQTLHTWITRYRADGLAGLASRSHRPDSCPHQASETVEVAVCEMRRGNPRWGPRRIAHELAPRFGAQAPSRSTVARILHRNGLVEPRRRRKLRSDYRRWERPEPMALWQLDIVGGIHLRAPDGTVTEAKIVTGVDDHSRFAVIATVMVRATGRAVCLAFADALRRYGIPDEVLSDNGKQFTARFGRGGEVLFDRICRDNAITHRLTQPATPTTTGKVERFHQTLRRELLDHAEPFDTLTAAQAALDSWIADYNCTRPHQAIEMACPVDRFAPSQHQRGDEDLLPLRLPARLTAAPVPAEGPEHPGPAPDDETSTEIEIYRGGPVEFERVVPASGNLAVLGKQFWLGPLRAGVTITFWADAQVIHLSAGGARIKTVRSPYTDDQLATLAATGGRPAGPPPLPPAEPDGTAIEIDRTVSRLGNIALAGHWHPAAEILGGRRVTIRIDDHVLLIFDPETRELLRTRPNPLTYDQARHLRGARPAGPPPRPSTEPVTVTRRVSATGTIMIARQLIALGRDQARTVVTAHVAEHTITVDLVDGAQRTVSRTSTGAIRNLKAQIDRTVS</sequence>
<reference evidence="3 4" key="1">
    <citation type="submission" date="2016-10" db="EMBL/GenBank/DDBJ databases">
        <authorList>
            <person name="de Groot N.N."/>
        </authorList>
    </citation>
    <scope>NUCLEOTIDE SEQUENCE [LARGE SCALE GENOMIC DNA]</scope>
    <source>
        <strain evidence="3 4">CGMCC 4.1877</strain>
    </source>
</reference>
<dbReference type="Gene3D" id="1.10.10.10">
    <property type="entry name" value="Winged helix-like DNA-binding domain superfamily/Winged helix DNA-binding domain"/>
    <property type="match status" value="1"/>
</dbReference>
<dbReference type="PANTHER" id="PTHR35004">
    <property type="entry name" value="TRANSPOSASE RV3428C-RELATED"/>
    <property type="match status" value="1"/>
</dbReference>
<evidence type="ECO:0000313" key="3">
    <source>
        <dbReference type="EMBL" id="SFO47111.1"/>
    </source>
</evidence>
<dbReference type="Pfam" id="PF13683">
    <property type="entry name" value="rve_3"/>
    <property type="match status" value="1"/>
</dbReference>
<dbReference type="EMBL" id="FOUY01000064">
    <property type="protein sequence ID" value="SFO47111.1"/>
    <property type="molecule type" value="Genomic_DNA"/>
</dbReference>
<dbReference type="SUPFAM" id="SSF53098">
    <property type="entry name" value="Ribonuclease H-like"/>
    <property type="match status" value="1"/>
</dbReference>
<dbReference type="InterPro" id="IPR009057">
    <property type="entry name" value="Homeodomain-like_sf"/>
</dbReference>
<dbReference type="Proteomes" id="UP000199614">
    <property type="component" value="Unassembled WGS sequence"/>
</dbReference>
<dbReference type="STRING" id="260086.SAMN05216207_106414"/>
<dbReference type="SUPFAM" id="SSF46689">
    <property type="entry name" value="Homeodomain-like"/>
    <property type="match status" value="1"/>
</dbReference>
<dbReference type="Pfam" id="PF13565">
    <property type="entry name" value="HTH_32"/>
    <property type="match status" value="1"/>
</dbReference>
<gene>
    <name evidence="3" type="ORF">SAMN05216207_106414</name>
</gene>
<evidence type="ECO:0000313" key="4">
    <source>
        <dbReference type="Proteomes" id="UP000199614"/>
    </source>
</evidence>
<protein>
    <submittedName>
        <fullName evidence="3">Transposase</fullName>
    </submittedName>
</protein>
<dbReference type="InterPro" id="IPR012337">
    <property type="entry name" value="RNaseH-like_sf"/>
</dbReference>